<gene>
    <name evidence="2" type="ORF">EYF80_016584</name>
</gene>
<keyword evidence="3" id="KW-1185">Reference proteome</keyword>
<dbReference type="AlphaFoldDB" id="A0A4Z2I552"/>
<evidence type="ECO:0000313" key="3">
    <source>
        <dbReference type="Proteomes" id="UP000314294"/>
    </source>
</evidence>
<comment type="caution">
    <text evidence="2">The sequence shown here is derived from an EMBL/GenBank/DDBJ whole genome shotgun (WGS) entry which is preliminary data.</text>
</comment>
<evidence type="ECO:0000313" key="2">
    <source>
        <dbReference type="EMBL" id="TNN73098.1"/>
    </source>
</evidence>
<reference evidence="2 3" key="1">
    <citation type="submission" date="2019-03" db="EMBL/GenBank/DDBJ databases">
        <title>First draft genome of Liparis tanakae, snailfish: a comprehensive survey of snailfish specific genes.</title>
        <authorList>
            <person name="Kim W."/>
            <person name="Song I."/>
            <person name="Jeong J.-H."/>
            <person name="Kim D."/>
            <person name="Kim S."/>
            <person name="Ryu S."/>
            <person name="Song J.Y."/>
            <person name="Lee S.K."/>
        </authorList>
    </citation>
    <scope>NUCLEOTIDE SEQUENCE [LARGE SCALE GENOMIC DNA]</scope>
    <source>
        <tissue evidence="2">Muscle</tissue>
    </source>
</reference>
<feature type="signal peptide" evidence="1">
    <location>
        <begin position="1"/>
        <end position="17"/>
    </location>
</feature>
<dbReference type="Proteomes" id="UP000314294">
    <property type="component" value="Unassembled WGS sequence"/>
</dbReference>
<evidence type="ECO:0000256" key="1">
    <source>
        <dbReference type="SAM" id="SignalP"/>
    </source>
</evidence>
<accession>A0A4Z2I552</accession>
<feature type="chain" id="PRO_5021393692" evidence="1">
    <location>
        <begin position="18"/>
        <end position="124"/>
    </location>
</feature>
<name>A0A4Z2I552_9TELE</name>
<sequence>MMVMVMMMLMLLWKDQSQPLEECMSDAWVWALGHLVYCQLKEFLRRIKRYKSWVVLRLKILMLTLEVEPHQQMRILHPLMRQQTVTLGVQAVDAELQAYQESKRPSEAAWNREPSAEEMRWVQV</sequence>
<organism evidence="2 3">
    <name type="scientific">Liparis tanakae</name>
    <name type="common">Tanaka's snailfish</name>
    <dbReference type="NCBI Taxonomy" id="230148"/>
    <lineage>
        <taxon>Eukaryota</taxon>
        <taxon>Metazoa</taxon>
        <taxon>Chordata</taxon>
        <taxon>Craniata</taxon>
        <taxon>Vertebrata</taxon>
        <taxon>Euteleostomi</taxon>
        <taxon>Actinopterygii</taxon>
        <taxon>Neopterygii</taxon>
        <taxon>Teleostei</taxon>
        <taxon>Neoteleostei</taxon>
        <taxon>Acanthomorphata</taxon>
        <taxon>Eupercaria</taxon>
        <taxon>Perciformes</taxon>
        <taxon>Cottioidei</taxon>
        <taxon>Cottales</taxon>
        <taxon>Liparidae</taxon>
        <taxon>Liparis</taxon>
    </lineage>
</organism>
<dbReference type="EMBL" id="SRLO01000128">
    <property type="protein sequence ID" value="TNN73098.1"/>
    <property type="molecule type" value="Genomic_DNA"/>
</dbReference>
<proteinExistence type="predicted"/>
<protein>
    <submittedName>
        <fullName evidence="2">Uncharacterized protein</fullName>
    </submittedName>
</protein>
<keyword evidence="1" id="KW-0732">Signal</keyword>